<dbReference type="Proteomes" id="UP001168821">
    <property type="component" value="Unassembled WGS sequence"/>
</dbReference>
<comment type="caution">
    <text evidence="3">The sequence shown here is derived from an EMBL/GenBank/DDBJ whole genome shotgun (WGS) entry which is preliminary data.</text>
</comment>
<evidence type="ECO:0000313" key="4">
    <source>
        <dbReference type="Proteomes" id="UP001168821"/>
    </source>
</evidence>
<keyword evidence="4" id="KW-1185">Reference proteome</keyword>
<feature type="signal peptide" evidence="1">
    <location>
        <begin position="1"/>
        <end position="22"/>
    </location>
</feature>
<evidence type="ECO:0000256" key="1">
    <source>
        <dbReference type="SAM" id="SignalP"/>
    </source>
</evidence>
<accession>A0AA38MRW6</accession>
<feature type="domain" description="Reverse transcriptase" evidence="2">
    <location>
        <begin position="1"/>
        <end position="134"/>
    </location>
</feature>
<dbReference type="GO" id="GO:0071897">
    <property type="term" value="P:DNA biosynthetic process"/>
    <property type="evidence" value="ECO:0007669"/>
    <property type="project" value="UniProtKB-ARBA"/>
</dbReference>
<evidence type="ECO:0000259" key="2">
    <source>
        <dbReference type="PROSITE" id="PS50878"/>
    </source>
</evidence>
<dbReference type="AlphaFoldDB" id="A0AA38MRW6"/>
<sequence>MVLFLAAQHLRILLQLVTQYLAEKIDNRGQVDIIYTDFSRAFDTIQHRILLHKLSYFGLTDSALALIRSYLYDRVAYVFYNGYASSEFIVASGVPQGSNLGPLLFILFINDLLLQLSCPALAYADDVKLYHEIS</sequence>
<dbReference type="SUPFAM" id="SSF56672">
    <property type="entry name" value="DNA/RNA polymerases"/>
    <property type="match status" value="1"/>
</dbReference>
<dbReference type="PROSITE" id="PS50878">
    <property type="entry name" value="RT_POL"/>
    <property type="match status" value="1"/>
</dbReference>
<name>A0AA38MRW6_9CUCU</name>
<protein>
    <recommendedName>
        <fullName evidence="2">Reverse transcriptase domain-containing protein</fullName>
    </recommendedName>
</protein>
<dbReference type="InterPro" id="IPR000477">
    <property type="entry name" value="RT_dom"/>
</dbReference>
<evidence type="ECO:0000313" key="3">
    <source>
        <dbReference type="EMBL" id="KAJ3665901.1"/>
    </source>
</evidence>
<dbReference type="InterPro" id="IPR043502">
    <property type="entry name" value="DNA/RNA_pol_sf"/>
</dbReference>
<dbReference type="PANTHER" id="PTHR33332">
    <property type="entry name" value="REVERSE TRANSCRIPTASE DOMAIN-CONTAINING PROTEIN"/>
    <property type="match status" value="1"/>
</dbReference>
<keyword evidence="1" id="KW-0732">Signal</keyword>
<dbReference type="Pfam" id="PF00078">
    <property type="entry name" value="RVT_1"/>
    <property type="match status" value="1"/>
</dbReference>
<proteinExistence type="predicted"/>
<gene>
    <name evidence="3" type="ORF">Zmor_001365</name>
</gene>
<reference evidence="3" key="1">
    <citation type="journal article" date="2023" name="G3 (Bethesda)">
        <title>Whole genome assemblies of Zophobas morio and Tenebrio molitor.</title>
        <authorList>
            <person name="Kaur S."/>
            <person name="Stinson S.A."/>
            <person name="diCenzo G.C."/>
        </authorList>
    </citation>
    <scope>NUCLEOTIDE SEQUENCE</scope>
    <source>
        <strain evidence="3">QUZm001</strain>
    </source>
</reference>
<feature type="chain" id="PRO_5041446357" description="Reverse transcriptase domain-containing protein" evidence="1">
    <location>
        <begin position="23"/>
        <end position="134"/>
    </location>
</feature>
<organism evidence="3 4">
    <name type="scientific">Zophobas morio</name>
    <dbReference type="NCBI Taxonomy" id="2755281"/>
    <lineage>
        <taxon>Eukaryota</taxon>
        <taxon>Metazoa</taxon>
        <taxon>Ecdysozoa</taxon>
        <taxon>Arthropoda</taxon>
        <taxon>Hexapoda</taxon>
        <taxon>Insecta</taxon>
        <taxon>Pterygota</taxon>
        <taxon>Neoptera</taxon>
        <taxon>Endopterygota</taxon>
        <taxon>Coleoptera</taxon>
        <taxon>Polyphaga</taxon>
        <taxon>Cucujiformia</taxon>
        <taxon>Tenebrionidae</taxon>
        <taxon>Zophobas</taxon>
    </lineage>
</organism>
<dbReference type="EMBL" id="JALNTZ010000001">
    <property type="protein sequence ID" value="KAJ3665901.1"/>
    <property type="molecule type" value="Genomic_DNA"/>
</dbReference>